<evidence type="ECO:0000256" key="1">
    <source>
        <dbReference type="SAM" id="Phobius"/>
    </source>
</evidence>
<dbReference type="AlphaFoldDB" id="A0A233SJ13"/>
<reference evidence="2 3" key="1">
    <citation type="submission" date="2016-07" db="EMBL/GenBank/DDBJ databases">
        <title>Draft genome of Streptomyces diastatochromogenes.</title>
        <authorList>
            <person name="Podduturi R."/>
            <person name="Lukassen M.B."/>
            <person name="Clausen N."/>
            <person name="Nielsen J.L."/>
            <person name="Jorgensen N.O."/>
        </authorList>
    </citation>
    <scope>NUCLEOTIDE SEQUENCE [LARGE SCALE GENOMIC DNA]</scope>
    <source>
        <strain evidence="2 3">DSM 40608</strain>
    </source>
</reference>
<sequence>MGWDETRGTLPNTRPTWAPDDLSAAAALGGAQLPAAGLLWWIYDTTTHDSYGAGLGGALGALCFLLFAPLLLPILGVLSAFALTLPSVVLARLAGRHLPGPGWVWHVVALVAPALFWAEVTGALFGWPLGTAVPALAALGLLPTLWVGLARRRGWRQWGVWWRAAVGSVVLFVLAFGGGVLATETGLIQEYEPPKLTRAQLAGVWHGPGGAELRLHPDGSAEAVKLPTRPPFADDHFRDYVVCWGSGTWEPDDDSGGTERDGVLLKLDGTCGEDTFWSIGGSEDTPELFVLFGDPDGGSLRILKPTRG</sequence>
<comment type="caution">
    <text evidence="2">The sequence shown here is derived from an EMBL/GenBank/DDBJ whole genome shotgun (WGS) entry which is preliminary data.</text>
</comment>
<dbReference type="EMBL" id="MCGQ01000013">
    <property type="protein sequence ID" value="OXY95633.1"/>
    <property type="molecule type" value="Genomic_DNA"/>
</dbReference>
<dbReference type="Proteomes" id="UP000215483">
    <property type="component" value="Unassembled WGS sequence"/>
</dbReference>
<accession>A0A233SJ13</accession>
<keyword evidence="1" id="KW-1133">Transmembrane helix</keyword>
<keyword evidence="1" id="KW-0812">Transmembrane</keyword>
<feature type="transmembrane region" description="Helical" evidence="1">
    <location>
        <begin position="50"/>
        <end position="68"/>
    </location>
</feature>
<keyword evidence="1" id="KW-0472">Membrane</keyword>
<evidence type="ECO:0000313" key="2">
    <source>
        <dbReference type="EMBL" id="OXY95633.1"/>
    </source>
</evidence>
<evidence type="ECO:0000313" key="3">
    <source>
        <dbReference type="Proteomes" id="UP000215483"/>
    </source>
</evidence>
<keyword evidence="3" id="KW-1185">Reference proteome</keyword>
<feature type="transmembrane region" description="Helical" evidence="1">
    <location>
        <begin position="74"/>
        <end position="91"/>
    </location>
</feature>
<organism evidence="2 3">
    <name type="scientific">Streptomyces diastatochromogenes</name>
    <dbReference type="NCBI Taxonomy" id="42236"/>
    <lineage>
        <taxon>Bacteria</taxon>
        <taxon>Bacillati</taxon>
        <taxon>Actinomycetota</taxon>
        <taxon>Actinomycetes</taxon>
        <taxon>Kitasatosporales</taxon>
        <taxon>Streptomycetaceae</taxon>
        <taxon>Streptomyces</taxon>
    </lineage>
</organism>
<feature type="transmembrane region" description="Helical" evidence="1">
    <location>
        <begin position="103"/>
        <end position="125"/>
    </location>
</feature>
<feature type="transmembrane region" description="Helical" evidence="1">
    <location>
        <begin position="161"/>
        <end position="182"/>
    </location>
</feature>
<name>A0A233SJ13_STRDA</name>
<dbReference type="RefSeq" id="WP_244201874.1">
    <property type="nucleotide sequence ID" value="NZ_MCGQ01000013.1"/>
</dbReference>
<gene>
    <name evidence="2" type="ORF">BEK98_15955</name>
</gene>
<protein>
    <submittedName>
        <fullName evidence="2">Uncharacterized protein</fullName>
    </submittedName>
</protein>
<feature type="transmembrane region" description="Helical" evidence="1">
    <location>
        <begin position="131"/>
        <end position="149"/>
    </location>
</feature>
<feature type="transmembrane region" description="Helical" evidence="1">
    <location>
        <begin position="22"/>
        <end position="43"/>
    </location>
</feature>
<proteinExistence type="predicted"/>